<evidence type="ECO:0000256" key="7">
    <source>
        <dbReference type="ARBA" id="ARBA00023270"/>
    </source>
</evidence>
<evidence type="ECO:0000256" key="8">
    <source>
        <dbReference type="ARBA" id="ARBA00023277"/>
    </source>
</evidence>
<comment type="similarity">
    <text evidence="3">Belongs to the KHG/KDPG aldolase family.</text>
</comment>
<dbReference type="InterPro" id="IPR013785">
    <property type="entry name" value="Aldolase_TIM"/>
</dbReference>
<comment type="catalytic activity">
    <reaction evidence="1">
        <text>2-dehydro-3-deoxy-6-phospho-D-gluconate = D-glyceraldehyde 3-phosphate + pyruvate</text>
        <dbReference type="Rhea" id="RHEA:17089"/>
        <dbReference type="ChEBI" id="CHEBI:15361"/>
        <dbReference type="ChEBI" id="CHEBI:57569"/>
        <dbReference type="ChEBI" id="CHEBI:59776"/>
        <dbReference type="EC" id="4.1.2.14"/>
    </reaction>
</comment>
<dbReference type="PROSITE" id="PS00160">
    <property type="entry name" value="ALDOLASE_KDPG_KHG_2"/>
    <property type="match status" value="1"/>
</dbReference>
<evidence type="ECO:0000256" key="6">
    <source>
        <dbReference type="ARBA" id="ARBA00023239"/>
    </source>
</evidence>
<comment type="caution">
    <text evidence="9">The sequence shown here is derived from an EMBL/GenBank/DDBJ whole genome shotgun (WGS) entry which is preliminary data.</text>
</comment>
<dbReference type="InterPro" id="IPR031337">
    <property type="entry name" value="KDPG/KHG_AS_1"/>
</dbReference>
<dbReference type="InterPro" id="IPR000887">
    <property type="entry name" value="Aldlse_KDPG_KHG"/>
</dbReference>
<dbReference type="Pfam" id="PF01081">
    <property type="entry name" value="Aldolase"/>
    <property type="match status" value="1"/>
</dbReference>
<dbReference type="EC" id="4.1.2.14" evidence="5"/>
<dbReference type="AlphaFoldDB" id="A0A5N3S9C6"/>
<dbReference type="InterPro" id="IPR031338">
    <property type="entry name" value="KDPG/KHG_AS_2"/>
</dbReference>
<dbReference type="NCBIfam" id="NF004325">
    <property type="entry name" value="PRK05718.1"/>
    <property type="match status" value="1"/>
</dbReference>
<dbReference type="GO" id="GO:0008675">
    <property type="term" value="F:2-dehydro-3-deoxy-phosphogluconate aldolase activity"/>
    <property type="evidence" value="ECO:0007669"/>
    <property type="project" value="UniProtKB-EC"/>
</dbReference>
<protein>
    <recommendedName>
        <fullName evidence="5">2-dehydro-3-deoxy-phosphogluconate aldolase</fullName>
        <ecNumber evidence="5">4.1.2.14</ecNumber>
    </recommendedName>
</protein>
<accession>A0A5N3S9C6</accession>
<dbReference type="NCBIfam" id="TIGR01182">
    <property type="entry name" value="eda"/>
    <property type="match status" value="1"/>
</dbReference>
<dbReference type="PANTHER" id="PTHR30246">
    <property type="entry name" value="2-KETO-3-DEOXY-6-PHOSPHOGLUCONATE ALDOLASE"/>
    <property type="match status" value="1"/>
</dbReference>
<evidence type="ECO:0000256" key="3">
    <source>
        <dbReference type="ARBA" id="ARBA00006906"/>
    </source>
</evidence>
<reference evidence="9 10" key="1">
    <citation type="submission" date="2019-09" db="EMBL/GenBank/DDBJ databases">
        <title>Vibrio Fortis S7-72.</title>
        <authorList>
            <person name="Das S.K."/>
        </authorList>
    </citation>
    <scope>NUCLEOTIDE SEQUENCE [LARGE SCALE GENOMIC DNA]</scope>
    <source>
        <strain evidence="9 10">S7-72</strain>
    </source>
</reference>
<dbReference type="SUPFAM" id="SSF51569">
    <property type="entry name" value="Aldolase"/>
    <property type="match status" value="1"/>
</dbReference>
<evidence type="ECO:0000313" key="10">
    <source>
        <dbReference type="Proteomes" id="UP000326687"/>
    </source>
</evidence>
<dbReference type="Proteomes" id="UP000326687">
    <property type="component" value="Unassembled WGS sequence"/>
</dbReference>
<keyword evidence="8" id="KW-0119">Carbohydrate metabolism</keyword>
<comment type="subunit">
    <text evidence="4">Homotrimer.</text>
</comment>
<organism evidence="9 10">
    <name type="scientific">Vibrio fortis</name>
    <dbReference type="NCBI Taxonomy" id="212667"/>
    <lineage>
        <taxon>Bacteria</taxon>
        <taxon>Pseudomonadati</taxon>
        <taxon>Pseudomonadota</taxon>
        <taxon>Gammaproteobacteria</taxon>
        <taxon>Vibrionales</taxon>
        <taxon>Vibrionaceae</taxon>
        <taxon>Vibrio</taxon>
    </lineage>
</organism>
<dbReference type="RefSeq" id="WP_150894037.1">
    <property type="nucleotide sequence ID" value="NZ_VXDD01000001.1"/>
</dbReference>
<gene>
    <name evidence="9" type="ORF">F2Z80_04575</name>
</gene>
<evidence type="ECO:0000256" key="5">
    <source>
        <dbReference type="ARBA" id="ARBA00013063"/>
    </source>
</evidence>
<dbReference type="Gene3D" id="3.20.20.70">
    <property type="entry name" value="Aldolase class I"/>
    <property type="match status" value="1"/>
</dbReference>
<dbReference type="CDD" id="cd00452">
    <property type="entry name" value="KDPG_aldolase"/>
    <property type="match status" value="1"/>
</dbReference>
<dbReference type="PROSITE" id="PS00159">
    <property type="entry name" value="ALDOLASE_KDPG_KHG_1"/>
    <property type="match status" value="1"/>
</dbReference>
<proteinExistence type="inferred from homology"/>
<dbReference type="PANTHER" id="PTHR30246:SF1">
    <property type="entry name" value="2-DEHYDRO-3-DEOXY-6-PHOSPHOGALACTONATE ALDOLASE-RELATED"/>
    <property type="match status" value="1"/>
</dbReference>
<evidence type="ECO:0000313" key="9">
    <source>
        <dbReference type="EMBL" id="KAB0303279.1"/>
    </source>
</evidence>
<evidence type="ECO:0000256" key="2">
    <source>
        <dbReference type="ARBA" id="ARBA00004736"/>
    </source>
</evidence>
<evidence type="ECO:0000256" key="4">
    <source>
        <dbReference type="ARBA" id="ARBA00011233"/>
    </source>
</evidence>
<name>A0A5N3S9C6_9VIBR</name>
<keyword evidence="7" id="KW-0704">Schiff base</keyword>
<keyword evidence="6" id="KW-0456">Lyase</keyword>
<dbReference type="EMBL" id="VXDD01000001">
    <property type="protein sequence ID" value="KAB0303279.1"/>
    <property type="molecule type" value="Genomic_DNA"/>
</dbReference>
<evidence type="ECO:0000256" key="1">
    <source>
        <dbReference type="ARBA" id="ARBA00000654"/>
    </source>
</evidence>
<sequence length="210" mass="22424">MSKLSISEQLAKFKVIPVVAIDEAEDIVELGKALADNGLNVIEITFRTEAAAEAIRLLKSTQPDMYIGAGTVLTKEQAVQAKEAGASFVVAPGLNEHTACACKELDIPFVPGVCTPSEVEKALHLGLDTVKFFPAEAAGGVKMLKALSGPYRNLKVMPTGGVNKDNINDYLALKQVVACGGTWMVSKALIDQKNWQEIGRLTKEAVEAVQ</sequence>
<comment type="pathway">
    <text evidence="2">Carbohydrate acid metabolism; 2-dehydro-3-deoxy-D-gluconate degradation; D-glyceraldehyde 3-phosphate and pyruvate from 2-dehydro-3-deoxy-D-gluconate: step 2/2.</text>
</comment>